<dbReference type="FunFam" id="2.30.22.10:FF:000001">
    <property type="entry name" value="Protein GrpE"/>
    <property type="match status" value="1"/>
</dbReference>
<gene>
    <name evidence="10 14" type="primary">grpE</name>
    <name evidence="14" type="ORF">TICRE_06180</name>
</gene>
<evidence type="ECO:0000256" key="9">
    <source>
        <dbReference type="ARBA" id="ARBA00076414"/>
    </source>
</evidence>
<feature type="compositionally biased region" description="Polar residues" evidence="13">
    <location>
        <begin position="23"/>
        <end position="32"/>
    </location>
</feature>
<feature type="region of interest" description="Disordered" evidence="13">
    <location>
        <begin position="1"/>
        <end position="34"/>
    </location>
</feature>
<evidence type="ECO:0000256" key="10">
    <source>
        <dbReference type="HAMAP-Rule" id="MF_01151"/>
    </source>
</evidence>
<evidence type="ECO:0000256" key="2">
    <source>
        <dbReference type="ARBA" id="ARBA00009054"/>
    </source>
</evidence>
<dbReference type="NCBIfam" id="NF010738">
    <property type="entry name" value="PRK14140.1"/>
    <property type="match status" value="1"/>
</dbReference>
<organism evidence="14 15">
    <name type="scientific">Tissierella creatinophila DSM 6911</name>
    <dbReference type="NCBI Taxonomy" id="1123403"/>
    <lineage>
        <taxon>Bacteria</taxon>
        <taxon>Bacillati</taxon>
        <taxon>Bacillota</taxon>
        <taxon>Tissierellia</taxon>
        <taxon>Tissierellales</taxon>
        <taxon>Tissierellaceae</taxon>
        <taxon>Tissierella</taxon>
    </lineage>
</organism>
<dbReference type="HAMAP" id="MF_01151">
    <property type="entry name" value="GrpE"/>
    <property type="match status" value="1"/>
</dbReference>
<dbReference type="PANTHER" id="PTHR21237">
    <property type="entry name" value="GRPE PROTEIN"/>
    <property type="match status" value="1"/>
</dbReference>
<dbReference type="OrthoDB" id="9812586at2"/>
<dbReference type="InterPro" id="IPR009012">
    <property type="entry name" value="GrpE_head"/>
</dbReference>
<dbReference type="EMBL" id="LTDM01000008">
    <property type="protein sequence ID" value="OLS03388.1"/>
    <property type="molecule type" value="Genomic_DNA"/>
</dbReference>
<comment type="subcellular location">
    <subcellularLocation>
        <location evidence="1 10">Cytoplasm</location>
    </subcellularLocation>
</comment>
<comment type="caution">
    <text evidence="14">The sequence shown here is derived from an EMBL/GenBank/DDBJ whole genome shotgun (WGS) entry which is preliminary data.</text>
</comment>
<keyword evidence="4 10" id="KW-0963">Cytoplasm</keyword>
<evidence type="ECO:0000256" key="13">
    <source>
        <dbReference type="SAM" id="MobiDB-lite"/>
    </source>
</evidence>
<dbReference type="AlphaFoldDB" id="A0A1U7M858"/>
<evidence type="ECO:0000256" key="7">
    <source>
        <dbReference type="ARBA" id="ARBA00053401"/>
    </source>
</evidence>
<dbReference type="GO" id="GO:0006457">
    <property type="term" value="P:protein folding"/>
    <property type="evidence" value="ECO:0007669"/>
    <property type="project" value="InterPro"/>
</dbReference>
<dbReference type="RefSeq" id="WP_075725018.1">
    <property type="nucleotide sequence ID" value="NZ_LTDM01000008.1"/>
</dbReference>
<accession>A0A1U7M858</accession>
<sequence length="180" mass="21254">MKLDKDEKEKEDLKDENLEEEQNFQAEQSIDSNNEELDKVLKENEELTTRFQRLQADFVNYRKRVEKEKESLVSYGVETLVLEILPILDNFERAMDVEKDKEDSFFKGIEMIYDGLIEVLNKNGIEEIDSLEKPFNPEYHHAVGMEDSKEYDKDTIIRILQKGYIIKDKVIRPSMVIVSQ</sequence>
<comment type="function">
    <text evidence="7 10 11">Participates actively in the response to hyperosmotic and heat shock by preventing the aggregation of stress-denatured proteins, in association with DnaK and GrpE. It is the nucleotide exchange factor for DnaK and may function as a thermosensor. Unfolded proteins bind initially to DnaJ; upon interaction with the DnaJ-bound protein, DnaK hydrolyzes its bound ATP, resulting in the formation of a stable complex. GrpE releases ADP from DnaK; ATP binding to DnaK triggers the release of the substrate protein, thus completing the reaction cycle. Several rounds of ATP-dependent interactions between DnaJ, DnaK and GrpE are required for fully efficient folding.</text>
</comment>
<dbReference type="CDD" id="cd00446">
    <property type="entry name" value="GrpE"/>
    <property type="match status" value="1"/>
</dbReference>
<keyword evidence="15" id="KW-1185">Reference proteome</keyword>
<dbReference type="InterPro" id="IPR000740">
    <property type="entry name" value="GrpE"/>
</dbReference>
<evidence type="ECO:0000256" key="5">
    <source>
        <dbReference type="ARBA" id="ARBA00023016"/>
    </source>
</evidence>
<proteinExistence type="inferred from homology"/>
<keyword evidence="6 10" id="KW-0143">Chaperone</keyword>
<dbReference type="Gene3D" id="2.30.22.10">
    <property type="entry name" value="Head domain of nucleotide exchange factor GrpE"/>
    <property type="match status" value="1"/>
</dbReference>
<dbReference type="PANTHER" id="PTHR21237:SF23">
    <property type="entry name" value="GRPE PROTEIN HOMOLOG, MITOCHONDRIAL"/>
    <property type="match status" value="1"/>
</dbReference>
<evidence type="ECO:0000256" key="4">
    <source>
        <dbReference type="ARBA" id="ARBA00022490"/>
    </source>
</evidence>
<evidence type="ECO:0000313" key="14">
    <source>
        <dbReference type="EMBL" id="OLS03388.1"/>
    </source>
</evidence>
<comment type="similarity">
    <text evidence="2 10 12">Belongs to the GrpE family.</text>
</comment>
<dbReference type="GO" id="GO:0042803">
    <property type="term" value="F:protein homodimerization activity"/>
    <property type="evidence" value="ECO:0007669"/>
    <property type="project" value="InterPro"/>
</dbReference>
<feature type="compositionally biased region" description="Basic and acidic residues" evidence="13">
    <location>
        <begin position="1"/>
        <end position="16"/>
    </location>
</feature>
<dbReference type="Gene3D" id="3.90.20.20">
    <property type="match status" value="1"/>
</dbReference>
<evidence type="ECO:0000256" key="12">
    <source>
        <dbReference type="RuleBase" id="RU004478"/>
    </source>
</evidence>
<dbReference type="SUPFAM" id="SSF58014">
    <property type="entry name" value="Coiled-coil domain of nucleotide exchange factor GrpE"/>
    <property type="match status" value="1"/>
</dbReference>
<dbReference type="GO" id="GO:0000774">
    <property type="term" value="F:adenyl-nucleotide exchange factor activity"/>
    <property type="evidence" value="ECO:0007669"/>
    <property type="project" value="InterPro"/>
</dbReference>
<evidence type="ECO:0000256" key="1">
    <source>
        <dbReference type="ARBA" id="ARBA00004496"/>
    </source>
</evidence>
<reference evidence="14 15" key="1">
    <citation type="submission" date="2016-02" db="EMBL/GenBank/DDBJ databases">
        <title>Genome sequence of Tissierella creatinophila DSM 6911.</title>
        <authorList>
            <person name="Poehlein A."/>
            <person name="Daniel R."/>
        </authorList>
    </citation>
    <scope>NUCLEOTIDE SEQUENCE [LARGE SCALE GENOMIC DNA]</scope>
    <source>
        <strain evidence="14 15">DSM 6911</strain>
    </source>
</reference>
<dbReference type="Proteomes" id="UP000186112">
    <property type="component" value="Unassembled WGS sequence"/>
</dbReference>
<evidence type="ECO:0000256" key="11">
    <source>
        <dbReference type="RuleBase" id="RU000639"/>
    </source>
</evidence>
<protein>
    <recommendedName>
        <fullName evidence="8 10">Protein GrpE</fullName>
    </recommendedName>
    <alternativeName>
        <fullName evidence="9 10">HSP-70 cofactor</fullName>
    </alternativeName>
</protein>
<dbReference type="InterPro" id="IPR013805">
    <property type="entry name" value="GrpE_CC"/>
</dbReference>
<dbReference type="SUPFAM" id="SSF51064">
    <property type="entry name" value="Head domain of nucleotide exchange factor GrpE"/>
    <property type="match status" value="1"/>
</dbReference>
<comment type="subunit">
    <text evidence="3 10">Homodimer.</text>
</comment>
<dbReference type="GO" id="GO:0005737">
    <property type="term" value="C:cytoplasm"/>
    <property type="evidence" value="ECO:0007669"/>
    <property type="project" value="UniProtKB-SubCell"/>
</dbReference>
<evidence type="ECO:0000256" key="8">
    <source>
        <dbReference type="ARBA" id="ARBA00072274"/>
    </source>
</evidence>
<dbReference type="GO" id="GO:0051082">
    <property type="term" value="F:unfolded protein binding"/>
    <property type="evidence" value="ECO:0007669"/>
    <property type="project" value="TreeGrafter"/>
</dbReference>
<evidence type="ECO:0000313" key="15">
    <source>
        <dbReference type="Proteomes" id="UP000186112"/>
    </source>
</evidence>
<dbReference type="GO" id="GO:0051087">
    <property type="term" value="F:protein-folding chaperone binding"/>
    <property type="evidence" value="ECO:0007669"/>
    <property type="project" value="InterPro"/>
</dbReference>
<dbReference type="PRINTS" id="PR00773">
    <property type="entry name" value="GRPEPROTEIN"/>
</dbReference>
<name>A0A1U7M858_TISCR</name>
<dbReference type="Pfam" id="PF01025">
    <property type="entry name" value="GrpE"/>
    <property type="match status" value="1"/>
</dbReference>
<dbReference type="PROSITE" id="PS01071">
    <property type="entry name" value="GRPE"/>
    <property type="match status" value="1"/>
</dbReference>
<evidence type="ECO:0000256" key="3">
    <source>
        <dbReference type="ARBA" id="ARBA00011738"/>
    </source>
</evidence>
<evidence type="ECO:0000256" key="6">
    <source>
        <dbReference type="ARBA" id="ARBA00023186"/>
    </source>
</evidence>
<keyword evidence="5 10" id="KW-0346">Stress response</keyword>